<feature type="transmembrane region" description="Helical" evidence="1">
    <location>
        <begin position="12"/>
        <end position="35"/>
    </location>
</feature>
<dbReference type="Proteomes" id="UP001604335">
    <property type="component" value="Unassembled WGS sequence"/>
</dbReference>
<dbReference type="InterPro" id="IPR025480">
    <property type="entry name" value="DUF4330"/>
</dbReference>
<keyword evidence="3" id="KW-1185">Reference proteome</keyword>
<name>A0ABW7C831_9CYAN</name>
<gene>
    <name evidence="2" type="ORF">VPK24_05145</name>
</gene>
<evidence type="ECO:0000313" key="3">
    <source>
        <dbReference type="Proteomes" id="UP001604335"/>
    </source>
</evidence>
<accession>A0ABW7C831</accession>
<dbReference type="RefSeq" id="WP_099532700.1">
    <property type="nucleotide sequence ID" value="NZ_JAZAQF010000028.1"/>
</dbReference>
<keyword evidence="1" id="KW-0472">Membrane</keyword>
<comment type="caution">
    <text evidence="2">The sequence shown here is derived from an EMBL/GenBank/DDBJ whole genome shotgun (WGS) entry which is preliminary data.</text>
</comment>
<keyword evidence="1" id="KW-0812">Transmembrane</keyword>
<protein>
    <submittedName>
        <fullName evidence="2">DUF4330 domain-containing protein</fullName>
    </submittedName>
</protein>
<organism evidence="2 3">
    <name type="scientific">Limnothrix redekei LRLZ20PSL1</name>
    <dbReference type="NCBI Taxonomy" id="3112953"/>
    <lineage>
        <taxon>Bacteria</taxon>
        <taxon>Bacillati</taxon>
        <taxon>Cyanobacteriota</taxon>
        <taxon>Cyanophyceae</taxon>
        <taxon>Pseudanabaenales</taxon>
        <taxon>Pseudanabaenaceae</taxon>
        <taxon>Limnothrix</taxon>
    </lineage>
</organism>
<keyword evidence="1" id="KW-1133">Transmembrane helix</keyword>
<evidence type="ECO:0000256" key="1">
    <source>
        <dbReference type="SAM" id="Phobius"/>
    </source>
</evidence>
<proteinExistence type="predicted"/>
<dbReference type="Pfam" id="PF14221">
    <property type="entry name" value="DUF4330"/>
    <property type="match status" value="1"/>
</dbReference>
<sequence length="176" mass="18722">MKLLDSQGRLLGKLSILDLGAGLVILLVLVGIFLVPGTGGSVAQVGAVKQMVEIDAVARGLSIRDPQTVIQEMTSSGKTNVIIRNQPYGSITVKSVQTLTRTTLVPQPDGTVKALPDPRPDLYNSDLYLTLSGEATMTENGPVLGNNKLKIGIPVELEGKAYNFNASVIDVRLLKK</sequence>
<reference evidence="3" key="1">
    <citation type="journal article" date="2024" name="Algal Res.">
        <title>Biochemical, toxicological and genomic investigation of a high-biomass producing Limnothrix strain isolated from Italian shallow drinking water reservoir.</title>
        <authorList>
            <person name="Simonazzi M."/>
            <person name="Shishido T.K."/>
            <person name="Delbaje E."/>
            <person name="Wahlsten M."/>
            <person name="Fewer D.P."/>
            <person name="Sivonen K."/>
            <person name="Pezzolesi L."/>
            <person name="Pistocchi R."/>
        </authorList>
    </citation>
    <scope>NUCLEOTIDE SEQUENCE [LARGE SCALE GENOMIC DNA]</scope>
    <source>
        <strain evidence="3">LRLZ20PSL1</strain>
    </source>
</reference>
<dbReference type="EMBL" id="JAZAQF010000028">
    <property type="protein sequence ID" value="MFG3817013.1"/>
    <property type="molecule type" value="Genomic_DNA"/>
</dbReference>
<evidence type="ECO:0000313" key="2">
    <source>
        <dbReference type="EMBL" id="MFG3817013.1"/>
    </source>
</evidence>